<organism evidence="11 12">
    <name type="scientific">Nicotiana attenuata</name>
    <name type="common">Coyote tobacco</name>
    <dbReference type="NCBI Taxonomy" id="49451"/>
    <lineage>
        <taxon>Eukaryota</taxon>
        <taxon>Viridiplantae</taxon>
        <taxon>Streptophyta</taxon>
        <taxon>Embryophyta</taxon>
        <taxon>Tracheophyta</taxon>
        <taxon>Spermatophyta</taxon>
        <taxon>Magnoliopsida</taxon>
        <taxon>eudicotyledons</taxon>
        <taxon>Gunneridae</taxon>
        <taxon>Pentapetalae</taxon>
        <taxon>asterids</taxon>
        <taxon>lamiids</taxon>
        <taxon>Solanales</taxon>
        <taxon>Solanaceae</taxon>
        <taxon>Nicotianoideae</taxon>
        <taxon>Nicotianeae</taxon>
        <taxon>Nicotiana</taxon>
    </lineage>
</organism>
<keyword evidence="7" id="KW-0472">Membrane</keyword>
<dbReference type="SMART" id="SM00734">
    <property type="entry name" value="ZnF_Rad18"/>
    <property type="match status" value="1"/>
</dbReference>
<feature type="compositionally biased region" description="Polar residues" evidence="9">
    <location>
        <begin position="32"/>
        <end position="72"/>
    </location>
</feature>
<evidence type="ECO:0000259" key="10">
    <source>
        <dbReference type="PROSITE" id="PS50033"/>
    </source>
</evidence>
<dbReference type="AlphaFoldDB" id="A0A1J6HWL3"/>
<dbReference type="InterPro" id="IPR018997">
    <property type="entry name" value="PUB_domain"/>
</dbReference>
<evidence type="ECO:0000256" key="9">
    <source>
        <dbReference type="SAM" id="MobiDB-lite"/>
    </source>
</evidence>
<dbReference type="PANTHER" id="PTHR47694:SF1">
    <property type="entry name" value="PLANT UBX DOMAIN-CONTAINING PROTEIN 2"/>
    <property type="match status" value="1"/>
</dbReference>
<evidence type="ECO:0000256" key="3">
    <source>
        <dbReference type="ARBA" id="ARBA00022763"/>
    </source>
</evidence>
<reference evidence="11" key="1">
    <citation type="submission" date="2016-11" db="EMBL/GenBank/DDBJ databases">
        <title>The genome of Nicotiana attenuata.</title>
        <authorList>
            <person name="Xu S."/>
            <person name="Brockmoeller T."/>
            <person name="Gaquerel E."/>
            <person name="Navarro A."/>
            <person name="Kuhl H."/>
            <person name="Gase K."/>
            <person name="Ling Z."/>
            <person name="Zhou W."/>
            <person name="Kreitzer C."/>
            <person name="Stanke M."/>
            <person name="Tang H."/>
            <person name="Lyons E."/>
            <person name="Pandey P."/>
            <person name="Pandey S.P."/>
            <person name="Timmermann B."/>
            <person name="Baldwin I.T."/>
        </authorList>
    </citation>
    <scope>NUCLEOTIDE SEQUENCE [LARGE SCALE GENOMIC DNA]</scope>
    <source>
        <strain evidence="11">UT</strain>
    </source>
</reference>
<dbReference type="SMR" id="A0A1J6HWL3"/>
<dbReference type="GO" id="GO:0008270">
    <property type="term" value="F:zinc ion binding"/>
    <property type="evidence" value="ECO:0007669"/>
    <property type="project" value="UniProtKB-KW"/>
</dbReference>
<proteinExistence type="predicted"/>
<dbReference type="CDD" id="cd16119">
    <property type="entry name" value="UBX_UBXN6"/>
    <property type="match status" value="1"/>
</dbReference>
<dbReference type="GeneID" id="109234126"/>
<dbReference type="InterPro" id="IPR029071">
    <property type="entry name" value="Ubiquitin-like_domsf"/>
</dbReference>
<evidence type="ECO:0000256" key="4">
    <source>
        <dbReference type="ARBA" id="ARBA00022771"/>
    </source>
</evidence>
<evidence type="ECO:0000313" key="12">
    <source>
        <dbReference type="Proteomes" id="UP000187609"/>
    </source>
</evidence>
<dbReference type="OrthoDB" id="49605at2759"/>
<dbReference type="InterPro" id="IPR006642">
    <property type="entry name" value="Rad18_UBZ4"/>
</dbReference>
<dbReference type="Gene3D" id="3.30.160.60">
    <property type="entry name" value="Classic Zinc Finger"/>
    <property type="match status" value="1"/>
</dbReference>
<evidence type="ECO:0000313" key="11">
    <source>
        <dbReference type="EMBL" id="OIS96715.1"/>
    </source>
</evidence>
<keyword evidence="4" id="KW-0863">Zinc-finger</keyword>
<dbReference type="SUPFAM" id="SSF143503">
    <property type="entry name" value="PUG domain-like"/>
    <property type="match status" value="1"/>
</dbReference>
<keyword evidence="3" id="KW-0227">DNA damage</keyword>
<dbReference type="Gene3D" id="3.10.20.90">
    <property type="entry name" value="Phosphatidylinositol 3-kinase Catalytic Subunit, Chain A, domain 1"/>
    <property type="match status" value="1"/>
</dbReference>
<dbReference type="Pfam" id="PF09409">
    <property type="entry name" value="PUB"/>
    <property type="match status" value="1"/>
</dbReference>
<evidence type="ECO:0000256" key="8">
    <source>
        <dbReference type="ARBA" id="ARBA00023204"/>
    </source>
</evidence>
<keyword evidence="6" id="KW-0862">Zinc</keyword>
<sequence>MGDMKDKVKGFMKKVTSSSSGKFKGQGRVLGGSSSSGPSNHVNNFSSHPLNTRQNQQPSYTKTSPQKPSNSDQRIESKCEIHVNKSESKDGFDPYGELITSGKRNPKGYSLTNVFECPVCGSGFVSEEEVSTHIDSCLSSEVSSNLGFESKVEVKSELETCVSAYVSGKPSEGSVEVVIKLLKNIVKEPENAKYRKIRMGNPKIKEAIGDVVGGVELLEFVRFELKEEGGEIWAVMDVPSEEQLVMLKNVVSLLEPKKVEDLASVSQVKASEPVEPKKIDRQIRVFFSVPESIAAKIELPDSFFNLSREELRREAEMRKKKLEDSKLLIPKSYREKQAKAARKKYTKSIIRIQFPDGVLLQGVFLPSEPTSALYEFVSAALKEPSLEFELLHPVLVKRRVIPHFPAAGERAVTVEEEDLVPAALLKFKPIETDSVVFTGLCNELLEISEPLETGSVASS</sequence>
<keyword evidence="8" id="KW-0234">DNA repair</keyword>
<dbReference type="PANTHER" id="PTHR47694">
    <property type="entry name" value="PLANT UBX DOMAIN-CONTAINING PROTEIN 2"/>
    <property type="match status" value="1"/>
</dbReference>
<dbReference type="OMA" id="GEMWAMM"/>
<evidence type="ECO:0000256" key="7">
    <source>
        <dbReference type="ARBA" id="ARBA00023136"/>
    </source>
</evidence>
<dbReference type="GO" id="GO:0006281">
    <property type="term" value="P:DNA repair"/>
    <property type="evidence" value="ECO:0007669"/>
    <property type="project" value="UniProtKB-KW"/>
</dbReference>
<dbReference type="InterPro" id="IPR036339">
    <property type="entry name" value="PUB-like_dom_sf"/>
</dbReference>
<gene>
    <name evidence="11" type="primary">PUX2</name>
    <name evidence="11" type="ORF">A4A49_09426</name>
</gene>
<keyword evidence="5" id="KW-0833">Ubl conjugation pathway</keyword>
<feature type="domain" description="UBX" evidence="10">
    <location>
        <begin position="343"/>
        <end position="427"/>
    </location>
</feature>
<dbReference type="GO" id="GO:0050832">
    <property type="term" value="P:defense response to fungus"/>
    <property type="evidence" value="ECO:0007669"/>
    <property type="project" value="EnsemblPlants"/>
</dbReference>
<dbReference type="Proteomes" id="UP000187609">
    <property type="component" value="Unassembled WGS sequence"/>
</dbReference>
<comment type="caution">
    <text evidence="11">The sequence shown here is derived from an EMBL/GenBank/DDBJ whole genome shotgun (WGS) entry which is preliminary data.</text>
</comment>
<dbReference type="Gramene" id="OIS96715">
    <property type="protein sequence ID" value="OIS96715"/>
    <property type="gene ID" value="A4A49_09426"/>
</dbReference>
<evidence type="ECO:0000256" key="5">
    <source>
        <dbReference type="ARBA" id="ARBA00022786"/>
    </source>
</evidence>
<dbReference type="Gene3D" id="1.20.58.2190">
    <property type="match status" value="1"/>
</dbReference>
<keyword evidence="2" id="KW-0479">Metal-binding</keyword>
<dbReference type="GO" id="GO:0016020">
    <property type="term" value="C:membrane"/>
    <property type="evidence" value="ECO:0007669"/>
    <property type="project" value="UniProtKB-SubCell"/>
</dbReference>
<dbReference type="SUPFAM" id="SSF54236">
    <property type="entry name" value="Ubiquitin-like"/>
    <property type="match status" value="1"/>
</dbReference>
<dbReference type="FunFam" id="3.10.20.90:FF:000185">
    <property type="entry name" value="UBX domain-containing protein 6"/>
    <property type="match status" value="1"/>
</dbReference>
<dbReference type="InterPro" id="IPR001012">
    <property type="entry name" value="UBX_dom"/>
</dbReference>
<dbReference type="SMART" id="SM00580">
    <property type="entry name" value="PUG"/>
    <property type="match status" value="1"/>
</dbReference>
<evidence type="ECO:0000256" key="2">
    <source>
        <dbReference type="ARBA" id="ARBA00022723"/>
    </source>
</evidence>
<dbReference type="STRING" id="49451.A0A1J6HWL3"/>
<name>A0A1J6HWL3_NICAT</name>
<comment type="subcellular location">
    <subcellularLocation>
        <location evidence="1">Membrane</location>
        <topology evidence="1">Peripheral membrane protein</topology>
    </subcellularLocation>
</comment>
<feature type="region of interest" description="Disordered" evidence="9">
    <location>
        <begin position="1"/>
        <end position="75"/>
    </location>
</feature>
<evidence type="ECO:0000256" key="6">
    <source>
        <dbReference type="ARBA" id="ARBA00022833"/>
    </source>
</evidence>
<dbReference type="EMBL" id="MJEQ01037193">
    <property type="protein sequence ID" value="OIS96715.1"/>
    <property type="molecule type" value="Genomic_DNA"/>
</dbReference>
<evidence type="ECO:0000256" key="1">
    <source>
        <dbReference type="ARBA" id="ARBA00004170"/>
    </source>
</evidence>
<dbReference type="Pfam" id="PF00789">
    <property type="entry name" value="UBX"/>
    <property type="match status" value="1"/>
</dbReference>
<dbReference type="GO" id="GO:0003677">
    <property type="term" value="F:DNA binding"/>
    <property type="evidence" value="ECO:0007669"/>
    <property type="project" value="InterPro"/>
</dbReference>
<protein>
    <submittedName>
        <fullName evidence="11">Plant ubx domain-containing protein 2</fullName>
    </submittedName>
</protein>
<dbReference type="CDD" id="cd09212">
    <property type="entry name" value="PUB"/>
    <property type="match status" value="1"/>
</dbReference>
<keyword evidence="12" id="KW-1185">Reference proteome</keyword>
<dbReference type="PROSITE" id="PS50033">
    <property type="entry name" value="UBX"/>
    <property type="match status" value="1"/>
</dbReference>
<accession>A0A1J6HWL3</accession>
<dbReference type="KEGG" id="nau:109234126"/>